<evidence type="ECO:0000256" key="8">
    <source>
        <dbReference type="ARBA" id="ARBA00022777"/>
    </source>
</evidence>
<name>A0A0D3AMS3_BRAOL</name>
<comment type="catalytic activity">
    <reaction evidence="12">
        <text>L-threonyl-[protein] + ATP = O-phospho-L-threonyl-[protein] + ADP + H(+)</text>
        <dbReference type="Rhea" id="RHEA:46608"/>
        <dbReference type="Rhea" id="RHEA-COMP:11060"/>
        <dbReference type="Rhea" id="RHEA-COMP:11605"/>
        <dbReference type="ChEBI" id="CHEBI:15378"/>
        <dbReference type="ChEBI" id="CHEBI:30013"/>
        <dbReference type="ChEBI" id="CHEBI:30616"/>
        <dbReference type="ChEBI" id="CHEBI:61977"/>
        <dbReference type="ChEBI" id="CHEBI:456216"/>
        <dbReference type="EC" id="2.7.11.1"/>
    </reaction>
</comment>
<dbReference type="PROSITE" id="PS50011">
    <property type="entry name" value="PROTEIN_KINASE_DOM"/>
    <property type="match status" value="1"/>
</dbReference>
<keyword evidence="3" id="KW-1003">Cell membrane</keyword>
<keyword evidence="4" id="KW-0723">Serine/threonine-protein kinase</keyword>
<keyword evidence="5" id="KW-0808">Transferase</keyword>
<evidence type="ECO:0000256" key="1">
    <source>
        <dbReference type="ARBA" id="ARBA00004162"/>
    </source>
</evidence>
<feature type="domain" description="Protein kinase" evidence="16">
    <location>
        <begin position="75"/>
        <end position="161"/>
    </location>
</feature>
<dbReference type="InterPro" id="IPR001245">
    <property type="entry name" value="Ser-Thr/Tyr_kinase_cat_dom"/>
</dbReference>
<dbReference type="SUPFAM" id="SSF56112">
    <property type="entry name" value="Protein kinase-like (PK-like)"/>
    <property type="match status" value="1"/>
</dbReference>
<dbReference type="InterPro" id="IPR047117">
    <property type="entry name" value="PERK1-13-like"/>
</dbReference>
<feature type="transmembrane region" description="Helical" evidence="15">
    <location>
        <begin position="25"/>
        <end position="43"/>
    </location>
</feature>
<dbReference type="FunFam" id="3.30.200.20:FF:000212">
    <property type="entry name" value="Proline-rich receptor-like protein kinase PERK8"/>
    <property type="match status" value="1"/>
</dbReference>
<dbReference type="GO" id="GO:0005524">
    <property type="term" value="F:ATP binding"/>
    <property type="evidence" value="ECO:0007669"/>
    <property type="project" value="UniProtKB-UniRule"/>
</dbReference>
<evidence type="ECO:0000256" key="13">
    <source>
        <dbReference type="ARBA" id="ARBA00048679"/>
    </source>
</evidence>
<evidence type="ECO:0000256" key="15">
    <source>
        <dbReference type="SAM" id="Phobius"/>
    </source>
</evidence>
<dbReference type="OMA" id="TEVPVKH"/>
<keyword evidence="18" id="KW-1185">Reference proteome</keyword>
<organism evidence="17 18">
    <name type="scientific">Brassica oleracea var. oleracea</name>
    <dbReference type="NCBI Taxonomy" id="109376"/>
    <lineage>
        <taxon>Eukaryota</taxon>
        <taxon>Viridiplantae</taxon>
        <taxon>Streptophyta</taxon>
        <taxon>Embryophyta</taxon>
        <taxon>Tracheophyta</taxon>
        <taxon>Spermatophyta</taxon>
        <taxon>Magnoliopsida</taxon>
        <taxon>eudicotyledons</taxon>
        <taxon>Gunneridae</taxon>
        <taxon>Pentapetalae</taxon>
        <taxon>rosids</taxon>
        <taxon>malvids</taxon>
        <taxon>Brassicales</taxon>
        <taxon>Brassicaceae</taxon>
        <taxon>Brassiceae</taxon>
        <taxon>Brassica</taxon>
    </lineage>
</organism>
<dbReference type="PANTHER" id="PTHR47982:SF33">
    <property type="entry name" value="PROLINE-RICH RECEPTOR-LIKE PROTEIN KINASE PERK15"/>
    <property type="match status" value="1"/>
</dbReference>
<dbReference type="Pfam" id="PF07714">
    <property type="entry name" value="PK_Tyr_Ser-Thr"/>
    <property type="match status" value="1"/>
</dbReference>
<evidence type="ECO:0000256" key="6">
    <source>
        <dbReference type="ARBA" id="ARBA00022692"/>
    </source>
</evidence>
<dbReference type="Gramene" id="Bo2g047830.1">
    <property type="protein sequence ID" value="Bo2g047830.1"/>
    <property type="gene ID" value="Bo2g047830"/>
</dbReference>
<evidence type="ECO:0000259" key="16">
    <source>
        <dbReference type="PROSITE" id="PS50011"/>
    </source>
</evidence>
<evidence type="ECO:0000256" key="2">
    <source>
        <dbReference type="ARBA" id="ARBA00012513"/>
    </source>
</evidence>
<dbReference type="Proteomes" id="UP000032141">
    <property type="component" value="Chromosome C2"/>
</dbReference>
<dbReference type="EC" id="2.7.11.1" evidence="2"/>
<dbReference type="InterPro" id="IPR017441">
    <property type="entry name" value="Protein_kinase_ATP_BS"/>
</dbReference>
<comment type="subcellular location">
    <subcellularLocation>
        <location evidence="1">Cell membrane</location>
        <topology evidence="1">Single-pass membrane protein</topology>
    </subcellularLocation>
</comment>
<evidence type="ECO:0000256" key="3">
    <source>
        <dbReference type="ARBA" id="ARBA00022475"/>
    </source>
</evidence>
<sequence>MSLLTITTAPSPSTSSTLIDSLTHALSIEVVIILIVGVLVVAGNTNTLQQHQPNQSTSTKMMFTYEDLVKATDDFSNTNLLGKGGFGCVHNGVLQNGTEVPVKHLKDGSRQGEREFQAEILFISRVHHRNLVSLIGYCVTGSQRLLVYEFLPNKTLEWFML</sequence>
<accession>A0A0D3AMS3</accession>
<feature type="binding site" evidence="14">
    <location>
        <position position="103"/>
    </location>
    <ligand>
        <name>ATP</name>
        <dbReference type="ChEBI" id="CHEBI:30616"/>
    </ligand>
</feature>
<keyword evidence="11 15" id="KW-0472">Membrane</keyword>
<evidence type="ECO:0000256" key="14">
    <source>
        <dbReference type="PROSITE-ProRule" id="PRU10141"/>
    </source>
</evidence>
<evidence type="ECO:0000256" key="11">
    <source>
        <dbReference type="ARBA" id="ARBA00023136"/>
    </source>
</evidence>
<evidence type="ECO:0000256" key="12">
    <source>
        <dbReference type="ARBA" id="ARBA00047899"/>
    </source>
</evidence>
<evidence type="ECO:0000256" key="10">
    <source>
        <dbReference type="ARBA" id="ARBA00022989"/>
    </source>
</evidence>
<evidence type="ECO:0000256" key="7">
    <source>
        <dbReference type="ARBA" id="ARBA00022741"/>
    </source>
</evidence>
<dbReference type="GO" id="GO:0004674">
    <property type="term" value="F:protein serine/threonine kinase activity"/>
    <property type="evidence" value="ECO:0007669"/>
    <property type="project" value="UniProtKB-KW"/>
</dbReference>
<protein>
    <recommendedName>
        <fullName evidence="2">non-specific serine/threonine protein kinase</fullName>
        <ecNumber evidence="2">2.7.11.1</ecNumber>
    </recommendedName>
</protein>
<dbReference type="InterPro" id="IPR011009">
    <property type="entry name" value="Kinase-like_dom_sf"/>
</dbReference>
<evidence type="ECO:0000256" key="4">
    <source>
        <dbReference type="ARBA" id="ARBA00022527"/>
    </source>
</evidence>
<evidence type="ECO:0000256" key="9">
    <source>
        <dbReference type="ARBA" id="ARBA00022840"/>
    </source>
</evidence>
<dbReference type="EnsemblPlants" id="Bo2g047830.1">
    <property type="protein sequence ID" value="Bo2g047830.1"/>
    <property type="gene ID" value="Bo2g047830"/>
</dbReference>
<keyword evidence="8" id="KW-0418">Kinase</keyword>
<comment type="catalytic activity">
    <reaction evidence="13">
        <text>L-seryl-[protein] + ATP = O-phospho-L-seryl-[protein] + ADP + H(+)</text>
        <dbReference type="Rhea" id="RHEA:17989"/>
        <dbReference type="Rhea" id="RHEA-COMP:9863"/>
        <dbReference type="Rhea" id="RHEA-COMP:11604"/>
        <dbReference type="ChEBI" id="CHEBI:15378"/>
        <dbReference type="ChEBI" id="CHEBI:29999"/>
        <dbReference type="ChEBI" id="CHEBI:30616"/>
        <dbReference type="ChEBI" id="CHEBI:83421"/>
        <dbReference type="ChEBI" id="CHEBI:456216"/>
        <dbReference type="EC" id="2.7.11.1"/>
    </reaction>
</comment>
<keyword evidence="6 15" id="KW-0812">Transmembrane</keyword>
<dbReference type="InterPro" id="IPR000719">
    <property type="entry name" value="Prot_kinase_dom"/>
</dbReference>
<reference evidence="17" key="2">
    <citation type="submission" date="2015-03" db="UniProtKB">
        <authorList>
            <consortium name="EnsemblPlants"/>
        </authorList>
    </citation>
    <scope>IDENTIFICATION</scope>
</reference>
<dbReference type="Gene3D" id="3.30.200.20">
    <property type="entry name" value="Phosphorylase Kinase, domain 1"/>
    <property type="match status" value="1"/>
</dbReference>
<dbReference type="PANTHER" id="PTHR47982">
    <property type="entry name" value="PROLINE-RICH RECEPTOR-LIKE PROTEIN KINASE PERK4"/>
    <property type="match status" value="1"/>
</dbReference>
<dbReference type="eggNOG" id="KOG1187">
    <property type="taxonomic scope" value="Eukaryota"/>
</dbReference>
<proteinExistence type="predicted"/>
<reference evidence="17 18" key="1">
    <citation type="journal article" date="2014" name="Genome Biol.">
        <title>Transcriptome and methylome profiling reveals relics of genome dominance in the mesopolyploid Brassica oleracea.</title>
        <authorList>
            <person name="Parkin I.A."/>
            <person name="Koh C."/>
            <person name="Tang H."/>
            <person name="Robinson S.J."/>
            <person name="Kagale S."/>
            <person name="Clarke W.E."/>
            <person name="Town C.D."/>
            <person name="Nixon J."/>
            <person name="Krishnakumar V."/>
            <person name="Bidwell S.L."/>
            <person name="Denoeud F."/>
            <person name="Belcram H."/>
            <person name="Links M.G."/>
            <person name="Just J."/>
            <person name="Clarke C."/>
            <person name="Bender T."/>
            <person name="Huebert T."/>
            <person name="Mason A.S."/>
            <person name="Pires J.C."/>
            <person name="Barker G."/>
            <person name="Moore J."/>
            <person name="Walley P.G."/>
            <person name="Manoli S."/>
            <person name="Batley J."/>
            <person name="Edwards D."/>
            <person name="Nelson M.N."/>
            <person name="Wang X."/>
            <person name="Paterson A.H."/>
            <person name="King G."/>
            <person name="Bancroft I."/>
            <person name="Chalhoub B."/>
            <person name="Sharpe A.G."/>
        </authorList>
    </citation>
    <scope>NUCLEOTIDE SEQUENCE</scope>
    <source>
        <strain evidence="17 18">cv. TO1000</strain>
    </source>
</reference>
<keyword evidence="9 14" id="KW-0067">ATP-binding</keyword>
<evidence type="ECO:0000256" key="5">
    <source>
        <dbReference type="ARBA" id="ARBA00022679"/>
    </source>
</evidence>
<dbReference type="HOGENOM" id="CLU_000288_139_3_1"/>
<evidence type="ECO:0000313" key="17">
    <source>
        <dbReference type="EnsemblPlants" id="Bo2g047830.1"/>
    </source>
</evidence>
<keyword evidence="10 15" id="KW-1133">Transmembrane helix</keyword>
<evidence type="ECO:0000313" key="18">
    <source>
        <dbReference type="Proteomes" id="UP000032141"/>
    </source>
</evidence>
<keyword evidence="7 14" id="KW-0547">Nucleotide-binding</keyword>
<dbReference type="AlphaFoldDB" id="A0A0D3AMS3"/>
<dbReference type="GO" id="GO:0005886">
    <property type="term" value="C:plasma membrane"/>
    <property type="evidence" value="ECO:0007669"/>
    <property type="project" value="UniProtKB-SubCell"/>
</dbReference>
<dbReference type="PROSITE" id="PS00107">
    <property type="entry name" value="PROTEIN_KINASE_ATP"/>
    <property type="match status" value="1"/>
</dbReference>